<keyword evidence="8" id="KW-1185">Reference proteome</keyword>
<dbReference type="FunFam" id="2.60.40.10:FF:000495">
    <property type="entry name" value="Periplasmic beta-glucosidase"/>
    <property type="match status" value="1"/>
</dbReference>
<comment type="similarity">
    <text evidence="2">Belongs to the glycosyl hydrolase 3 family.</text>
</comment>
<dbReference type="Gene3D" id="2.60.40.10">
    <property type="entry name" value="Immunoglobulins"/>
    <property type="match status" value="1"/>
</dbReference>
<dbReference type="PANTHER" id="PTHR42715:SF27">
    <property type="entry name" value="BETA-GLUCOSIDASE-RELATED"/>
    <property type="match status" value="1"/>
</dbReference>
<dbReference type="PROSITE" id="PS51820">
    <property type="entry name" value="PA14"/>
    <property type="match status" value="1"/>
</dbReference>
<dbReference type="InterPro" id="IPR037524">
    <property type="entry name" value="PA14/GLEYA"/>
</dbReference>
<evidence type="ECO:0000313" key="7">
    <source>
        <dbReference type="EMBL" id="KAA8915549.1"/>
    </source>
</evidence>
<evidence type="ECO:0000313" key="8">
    <source>
        <dbReference type="Proteomes" id="UP000761534"/>
    </source>
</evidence>
<organism evidence="7 8">
    <name type="scientific">Trichomonascus ciferrii</name>
    <dbReference type="NCBI Taxonomy" id="44093"/>
    <lineage>
        <taxon>Eukaryota</taxon>
        <taxon>Fungi</taxon>
        <taxon>Dikarya</taxon>
        <taxon>Ascomycota</taxon>
        <taxon>Saccharomycotina</taxon>
        <taxon>Dipodascomycetes</taxon>
        <taxon>Dipodascales</taxon>
        <taxon>Trichomonascaceae</taxon>
        <taxon>Trichomonascus</taxon>
        <taxon>Trichomonascus ciferrii complex</taxon>
    </lineage>
</organism>
<dbReference type="InterPro" id="IPR011658">
    <property type="entry name" value="PA14_dom"/>
</dbReference>
<keyword evidence="5" id="KW-0326">Glycosidase</keyword>
<feature type="domain" description="PA14" evidence="6">
    <location>
        <begin position="353"/>
        <end position="508"/>
    </location>
</feature>
<dbReference type="AlphaFoldDB" id="A0A642V734"/>
<reference evidence="7" key="1">
    <citation type="journal article" date="2019" name="G3 (Bethesda)">
        <title>Genome Assemblies of Two Rare Opportunistic Yeast Pathogens: Diutina rugosa (syn. Candida rugosa) and Trichomonascus ciferrii (syn. Candida ciferrii).</title>
        <authorList>
            <person name="Mixao V."/>
            <person name="Saus E."/>
            <person name="Hansen A.P."/>
            <person name="Lass-Florl C."/>
            <person name="Gabaldon T."/>
        </authorList>
    </citation>
    <scope>NUCLEOTIDE SEQUENCE</scope>
    <source>
        <strain evidence="7">CBS 4856</strain>
    </source>
</reference>
<protein>
    <recommendedName>
        <fullName evidence="3">beta-glucosidase</fullName>
        <ecNumber evidence="3">3.2.1.21</ecNumber>
    </recommendedName>
</protein>
<dbReference type="Pfam" id="PF00933">
    <property type="entry name" value="Glyco_hydro_3"/>
    <property type="match status" value="1"/>
</dbReference>
<dbReference type="SUPFAM" id="SSF52279">
    <property type="entry name" value="Beta-D-glucan exohydrolase, C-terminal domain"/>
    <property type="match status" value="1"/>
</dbReference>
<dbReference type="SUPFAM" id="SSF51445">
    <property type="entry name" value="(Trans)glycosidases"/>
    <property type="match status" value="1"/>
</dbReference>
<evidence type="ECO:0000256" key="2">
    <source>
        <dbReference type="ARBA" id="ARBA00005336"/>
    </source>
</evidence>
<dbReference type="EMBL" id="SWFS01000157">
    <property type="protein sequence ID" value="KAA8915549.1"/>
    <property type="molecule type" value="Genomic_DNA"/>
</dbReference>
<dbReference type="PRINTS" id="PR00133">
    <property type="entry name" value="GLHYDRLASE3"/>
</dbReference>
<dbReference type="PANTHER" id="PTHR42715">
    <property type="entry name" value="BETA-GLUCOSIDASE"/>
    <property type="match status" value="1"/>
</dbReference>
<dbReference type="InterPro" id="IPR017853">
    <property type="entry name" value="GH"/>
</dbReference>
<evidence type="ECO:0000256" key="4">
    <source>
        <dbReference type="ARBA" id="ARBA00022801"/>
    </source>
</evidence>
<comment type="caution">
    <text evidence="7">The sequence shown here is derived from an EMBL/GenBank/DDBJ whole genome shotgun (WGS) entry which is preliminary data.</text>
</comment>
<comment type="catalytic activity">
    <reaction evidence="1">
        <text>Hydrolysis of terminal, non-reducing beta-D-glucosyl residues with release of beta-D-glucose.</text>
        <dbReference type="EC" id="3.2.1.21"/>
    </reaction>
</comment>
<dbReference type="GO" id="GO:0009251">
    <property type="term" value="P:glucan catabolic process"/>
    <property type="evidence" value="ECO:0007669"/>
    <property type="project" value="TreeGrafter"/>
</dbReference>
<keyword evidence="4" id="KW-0378">Hydrolase</keyword>
<dbReference type="InterPro" id="IPR026891">
    <property type="entry name" value="Fn3-like"/>
</dbReference>
<dbReference type="InterPro" id="IPR036962">
    <property type="entry name" value="Glyco_hydro_3_N_sf"/>
</dbReference>
<gene>
    <name evidence="7" type="ORF">TRICI_002288</name>
</gene>
<sequence length="785" mass="86996">MTKLIDEVDAILSQLTLQEKIALVSGLGSSWNVGLMNTVGNMMGKQAKAKGVHVLLGPTINMQRHPLGGRSFESFSEDPHLSGKLAAAYCDGVHSTNTLVCPKHLVCNDKEDMRMTLDAVVSQRALREIYLKPFMIAFNEARPEMFMTSYSKLNGKHCSENKELLERICREDWGFDGVFVSDWFGVVSCADSVESGLDLEMPGPSIWRGKLLEMSLFHNTVSETALDSCVRNILKLVKKCERTGVPENAPEGELDNIETREVLKQAAREGIVLLKNEDNVLPFSKDKKVLLVGEASIVASYSSGGCNSQVPYYTVSVYEAMSEILGKAQVGYIMGAPNSRSFPSFGRYCTGDNSKEPISFCVYNEPRSSSGRVAVTEEYVSEVDAILGDYDPSLLKDPNKLYAEFKCKIKVPKSGYYSFNLQVSGIARLYVDDRLEAVNDLEHKTSGAFGMDAPEIFHDVYLGHENEHIIEVDFESTLGESSFITGYGTVKCGMREAYDMDSCILDAAKLAKEYDQVVVVTGLNKDYEFEGLDRTTMDLPPFQDKLIEAIVDANPRTAVVLESGTAVTMPWVDKVSTLIHSSYNGNEVGRGIAEVLLGDYNPSGKLPATFPAWIQDCPAHLNWHVDSGRVFYGEDIYVGYRYFDKKNSTPLFPFGFGLSYTTFELSNLELSGHNPGFHIVSVQVKNTGDKPGAEVVQVYISFSSDTISRALKELKAFDKVLLEPGEKKTLHIPLEEKYACSFFDEQAQQWVCEAGTYHLLVANSSTGPFLNATFEIKSTYRWSGV</sequence>
<dbReference type="Pfam" id="PF01915">
    <property type="entry name" value="Glyco_hydro_3_C"/>
    <property type="match status" value="1"/>
</dbReference>
<dbReference type="Pfam" id="PF14310">
    <property type="entry name" value="Fn3-like"/>
    <property type="match status" value="1"/>
</dbReference>
<evidence type="ECO:0000256" key="1">
    <source>
        <dbReference type="ARBA" id="ARBA00000448"/>
    </source>
</evidence>
<evidence type="ECO:0000256" key="3">
    <source>
        <dbReference type="ARBA" id="ARBA00012744"/>
    </source>
</evidence>
<evidence type="ECO:0000256" key="5">
    <source>
        <dbReference type="ARBA" id="ARBA00023295"/>
    </source>
</evidence>
<dbReference type="OrthoDB" id="47059at2759"/>
<dbReference type="VEuPathDB" id="FungiDB:TRICI_002288"/>
<dbReference type="GO" id="GO:0008422">
    <property type="term" value="F:beta-glucosidase activity"/>
    <property type="evidence" value="ECO:0007669"/>
    <property type="project" value="UniProtKB-EC"/>
</dbReference>
<accession>A0A642V734</accession>
<dbReference type="Gene3D" id="3.20.20.300">
    <property type="entry name" value="Glycoside hydrolase, family 3, N-terminal domain"/>
    <property type="match status" value="1"/>
</dbReference>
<dbReference type="Pfam" id="PF07691">
    <property type="entry name" value="PA14"/>
    <property type="match status" value="1"/>
</dbReference>
<evidence type="ECO:0000259" key="6">
    <source>
        <dbReference type="PROSITE" id="PS51820"/>
    </source>
</evidence>
<dbReference type="Gene3D" id="3.40.50.1700">
    <property type="entry name" value="Glycoside hydrolase family 3 C-terminal domain"/>
    <property type="match status" value="1"/>
</dbReference>
<name>A0A642V734_9ASCO</name>
<dbReference type="InterPro" id="IPR013783">
    <property type="entry name" value="Ig-like_fold"/>
</dbReference>
<proteinExistence type="inferred from homology"/>
<dbReference type="InterPro" id="IPR050288">
    <property type="entry name" value="Cellulose_deg_GH3"/>
</dbReference>
<dbReference type="SMART" id="SM01217">
    <property type="entry name" value="Fn3_like"/>
    <property type="match status" value="1"/>
</dbReference>
<dbReference type="Gene3D" id="2.60.120.260">
    <property type="entry name" value="Galactose-binding domain-like"/>
    <property type="match status" value="1"/>
</dbReference>
<dbReference type="InterPro" id="IPR002772">
    <property type="entry name" value="Glyco_hydro_3_C"/>
</dbReference>
<dbReference type="InterPro" id="IPR036881">
    <property type="entry name" value="Glyco_hydro_3_C_sf"/>
</dbReference>
<dbReference type="InterPro" id="IPR001764">
    <property type="entry name" value="Glyco_hydro_3_N"/>
</dbReference>
<dbReference type="EC" id="3.2.1.21" evidence="3"/>
<dbReference type="Proteomes" id="UP000761534">
    <property type="component" value="Unassembled WGS sequence"/>
</dbReference>